<feature type="transmembrane region" description="Helical" evidence="2">
    <location>
        <begin position="97"/>
        <end position="118"/>
    </location>
</feature>
<sequence length="190" mass="19874">MLTGGYAGQVTTPRDDDALSWDGDDDPTLEVGGASDELDTAADASTTDASATALPEGYTAVGRGADSLAPGEDEPVTGPEASDDRSSPHARAPMGNAALIATGVIGGVYALWTIGWIIGGLRLQGWRPFLVTDAMYQGSLWLAILAPALWFGTTFLLTRRSKPWVRFAWLAAGLILLVPWPFAAIGTVGQ</sequence>
<keyword evidence="2" id="KW-0812">Transmembrane</keyword>
<feature type="region of interest" description="Disordered" evidence="1">
    <location>
        <begin position="1"/>
        <end position="89"/>
    </location>
</feature>
<comment type="caution">
    <text evidence="3">The sequence shown here is derived from an EMBL/GenBank/DDBJ whole genome shotgun (WGS) entry which is preliminary data.</text>
</comment>
<organism evidence="3 4">
    <name type="scientific">Microbacterium awajiense</name>
    <dbReference type="NCBI Taxonomy" id="415214"/>
    <lineage>
        <taxon>Bacteria</taxon>
        <taxon>Bacillati</taxon>
        <taxon>Actinomycetota</taxon>
        <taxon>Actinomycetes</taxon>
        <taxon>Micrococcales</taxon>
        <taxon>Microbacteriaceae</taxon>
        <taxon>Microbacterium</taxon>
    </lineage>
</organism>
<dbReference type="EMBL" id="BAAAYU010000001">
    <property type="protein sequence ID" value="GAA3627337.1"/>
    <property type="molecule type" value="Genomic_DNA"/>
</dbReference>
<feature type="transmembrane region" description="Helical" evidence="2">
    <location>
        <begin position="164"/>
        <end position="185"/>
    </location>
</feature>
<keyword evidence="4" id="KW-1185">Reference proteome</keyword>
<dbReference type="Proteomes" id="UP001501697">
    <property type="component" value="Unassembled WGS sequence"/>
</dbReference>
<feature type="compositionally biased region" description="Low complexity" evidence="1">
    <location>
        <begin position="41"/>
        <end position="53"/>
    </location>
</feature>
<protein>
    <recommendedName>
        <fullName evidence="5">DNA polymerase III subunit gamma/tau</fullName>
    </recommendedName>
</protein>
<evidence type="ECO:0008006" key="5">
    <source>
        <dbReference type="Google" id="ProtNLM"/>
    </source>
</evidence>
<feature type="compositionally biased region" description="Acidic residues" evidence="1">
    <location>
        <begin position="18"/>
        <end position="28"/>
    </location>
</feature>
<name>A0ABP7A9L4_9MICO</name>
<evidence type="ECO:0000313" key="4">
    <source>
        <dbReference type="Proteomes" id="UP001501697"/>
    </source>
</evidence>
<keyword evidence="2" id="KW-0472">Membrane</keyword>
<evidence type="ECO:0000256" key="1">
    <source>
        <dbReference type="SAM" id="MobiDB-lite"/>
    </source>
</evidence>
<feature type="transmembrane region" description="Helical" evidence="2">
    <location>
        <begin position="138"/>
        <end position="157"/>
    </location>
</feature>
<accession>A0ABP7A9L4</accession>
<evidence type="ECO:0000256" key="2">
    <source>
        <dbReference type="SAM" id="Phobius"/>
    </source>
</evidence>
<gene>
    <name evidence="3" type="ORF">GCM10022200_07210</name>
</gene>
<evidence type="ECO:0000313" key="3">
    <source>
        <dbReference type="EMBL" id="GAA3627337.1"/>
    </source>
</evidence>
<keyword evidence="2" id="KW-1133">Transmembrane helix</keyword>
<proteinExistence type="predicted"/>
<reference evidence="4" key="1">
    <citation type="journal article" date="2019" name="Int. J. Syst. Evol. Microbiol.">
        <title>The Global Catalogue of Microorganisms (GCM) 10K type strain sequencing project: providing services to taxonomists for standard genome sequencing and annotation.</title>
        <authorList>
            <consortium name="The Broad Institute Genomics Platform"/>
            <consortium name="The Broad Institute Genome Sequencing Center for Infectious Disease"/>
            <person name="Wu L."/>
            <person name="Ma J."/>
        </authorList>
    </citation>
    <scope>NUCLEOTIDE SEQUENCE [LARGE SCALE GENOMIC DNA]</scope>
    <source>
        <strain evidence="4">JCM 16544</strain>
    </source>
</reference>